<dbReference type="STRING" id="708197.A0A161YDP9"/>
<dbReference type="SUPFAM" id="SSF48452">
    <property type="entry name" value="TPR-like"/>
    <property type="match status" value="1"/>
</dbReference>
<sequence>MLCLCQKLRAGFFDSIDDSEKAVLLLTFQEAPTLFQVNVAPRTKDCQQPSSRKRPPIGTDTVRAKRSRRASYQIPTGPTGLTSRTNPTSTINLLPQSSNVIESSIESSLSTSTELTSIQSPSILSIPPLELPSIPVASAPLQPSIHDDLVDKLIKKGVLKNEKLRNIPEIDKEAVGASLYFACSKLAQCKRIACYGLARYHKKYASTDYIVKEIQGANPSLDKNEISEKLKKYLQIGRSWIDIIQTLALKVGGSAEDHIGLLAWVSSYTDWERATKPQYTLALTRLCHDKEIHMKSLKATPAVKLCLAANTTIPILQYIPEQSPIRIAPAILSQAGTGTTAVERAAGLAPDSTLSGNDVNILATLSSFFAPTTEIPLDMLHRGASPRSRWSKKGGIQARPSNVDPALATLLKDKNRVACALEGLCQSREATTCPAASMVPDSYTISRSLRDRTLANLDGEQQKFWKEQALLVAYYSLSWKNIEAGIPNPTAILPHVRFVLAANDSSGKDVTISEIAKALPPDIKEDLTLTLTEAIRLPGMPWKHFAINRAKDLCSGDENPYVTTRVSERGSLVSRLSGEALQTLSHPSHSPADVDDQRIHAARGFVAIEKALNSVQVEQLPEAERSLNEWLPLDQRPNLMEQVILSRKHSLLSKIQRFQGEFREALGHIHVALNIVDQYKSHGLYFEEDIHDLACNYADNLRELESFDQAEKYLRSIIDGASVASRSRNVMEASLAECLFAKGHYEARKTLGEVTPEACSALGEARKLCVGLQSQSTLLKFERLRTLLTLAKICFVEGNYSEAEGHFSKSLTVMNKFDRTNGYATMTIIKSMIHTVRRAPVKNDGELKQRSLEQSREKLRMLEEKAKEGGIQYWIPGLRGWEASLMTLAPVRSRI</sequence>
<organism evidence="3 4">
    <name type="scientific">Colletotrichum tofieldiae</name>
    <dbReference type="NCBI Taxonomy" id="708197"/>
    <lineage>
        <taxon>Eukaryota</taxon>
        <taxon>Fungi</taxon>
        <taxon>Dikarya</taxon>
        <taxon>Ascomycota</taxon>
        <taxon>Pezizomycotina</taxon>
        <taxon>Sordariomycetes</taxon>
        <taxon>Hypocreomycetidae</taxon>
        <taxon>Glomerellales</taxon>
        <taxon>Glomerellaceae</taxon>
        <taxon>Colletotrichum</taxon>
        <taxon>Colletotrichum spaethianum species complex</taxon>
    </lineage>
</organism>
<dbReference type="InterPro" id="IPR011990">
    <property type="entry name" value="TPR-like_helical_dom_sf"/>
</dbReference>
<accession>A0A161YDP9</accession>
<reference evidence="3 4" key="1">
    <citation type="submission" date="2015-06" db="EMBL/GenBank/DDBJ databases">
        <title>Survival trade-offs in plant roots during colonization by closely related pathogenic and mutualistic fungi.</title>
        <authorList>
            <person name="Hacquard S."/>
            <person name="Kracher B."/>
            <person name="Hiruma K."/>
            <person name="Weinman A."/>
            <person name="Muench P."/>
            <person name="Garrido Oter R."/>
            <person name="Ver Loren van Themaat E."/>
            <person name="Dallerey J.-F."/>
            <person name="Damm U."/>
            <person name="Henrissat B."/>
            <person name="Lespinet O."/>
            <person name="Thon M."/>
            <person name="Kemen E."/>
            <person name="McHardy A.C."/>
            <person name="Schulze-Lefert P."/>
            <person name="O'Connell R.J."/>
        </authorList>
    </citation>
    <scope>NUCLEOTIDE SEQUENCE [LARGE SCALE GENOMIC DNA]</scope>
    <source>
        <strain evidence="3 4">0861</strain>
    </source>
</reference>
<keyword evidence="1" id="KW-0175">Coiled coil</keyword>
<feature type="compositionally biased region" description="Polar residues" evidence="2">
    <location>
        <begin position="73"/>
        <end position="88"/>
    </location>
</feature>
<dbReference type="AlphaFoldDB" id="A0A161YDP9"/>
<feature type="region of interest" description="Disordered" evidence="2">
    <location>
        <begin position="42"/>
        <end position="88"/>
    </location>
</feature>
<comment type="caution">
    <text evidence="3">The sequence shown here is derived from an EMBL/GenBank/DDBJ whole genome shotgun (WGS) entry which is preliminary data.</text>
</comment>
<dbReference type="Proteomes" id="UP000076552">
    <property type="component" value="Unassembled WGS sequence"/>
</dbReference>
<evidence type="ECO:0000256" key="2">
    <source>
        <dbReference type="SAM" id="MobiDB-lite"/>
    </source>
</evidence>
<evidence type="ECO:0000313" key="4">
    <source>
        <dbReference type="Proteomes" id="UP000076552"/>
    </source>
</evidence>
<evidence type="ECO:0000313" key="3">
    <source>
        <dbReference type="EMBL" id="KZL70507.1"/>
    </source>
</evidence>
<gene>
    <name evidence="3" type="ORF">CT0861_01874</name>
</gene>
<evidence type="ECO:0000256" key="1">
    <source>
        <dbReference type="SAM" id="Coils"/>
    </source>
</evidence>
<name>A0A161YDP9_9PEZI</name>
<protein>
    <submittedName>
        <fullName evidence="3">NB-ARC domain-containing protein</fullName>
    </submittedName>
</protein>
<dbReference type="Gene3D" id="1.25.40.10">
    <property type="entry name" value="Tetratricopeptide repeat domain"/>
    <property type="match status" value="1"/>
</dbReference>
<dbReference type="EMBL" id="LFIV01000088">
    <property type="protein sequence ID" value="KZL70507.1"/>
    <property type="molecule type" value="Genomic_DNA"/>
</dbReference>
<proteinExistence type="predicted"/>
<keyword evidence="4" id="KW-1185">Reference proteome</keyword>
<feature type="coiled-coil region" evidence="1">
    <location>
        <begin position="845"/>
        <end position="872"/>
    </location>
</feature>